<dbReference type="InterPro" id="IPR016193">
    <property type="entry name" value="Cytidine_deaminase-like"/>
</dbReference>
<gene>
    <name evidence="16" type="primary">ribD</name>
    <name evidence="16" type="ORF">P9847_10040</name>
</gene>
<comment type="catalytic activity">
    <reaction evidence="13 14">
        <text>2,5-diamino-6-hydroxy-4-(5-phosphoribosylamino)-pyrimidine + H2O + H(+) = 5-amino-6-(5-phospho-D-ribosylamino)uracil + NH4(+)</text>
        <dbReference type="Rhea" id="RHEA:21868"/>
        <dbReference type="ChEBI" id="CHEBI:15377"/>
        <dbReference type="ChEBI" id="CHEBI:15378"/>
        <dbReference type="ChEBI" id="CHEBI:28938"/>
        <dbReference type="ChEBI" id="CHEBI:58453"/>
        <dbReference type="ChEBI" id="CHEBI:58614"/>
        <dbReference type="EC" id="3.5.4.26"/>
    </reaction>
</comment>
<keyword evidence="9 14" id="KW-0521">NADP</keyword>
<dbReference type="PROSITE" id="PS00903">
    <property type="entry name" value="CYT_DCMP_DEAMINASES_1"/>
    <property type="match status" value="1"/>
</dbReference>
<dbReference type="PANTHER" id="PTHR38011:SF7">
    <property type="entry name" value="2,5-DIAMINO-6-RIBOSYLAMINO-4(3H)-PYRIMIDINONE 5'-PHOSPHATE REDUCTASE"/>
    <property type="match status" value="1"/>
</dbReference>
<comment type="cofactor">
    <cofactor evidence="14">
        <name>Zn(2+)</name>
        <dbReference type="ChEBI" id="CHEBI:29105"/>
    </cofactor>
    <text evidence="14">Binds 1 zinc ion.</text>
</comment>
<evidence type="ECO:0000313" key="17">
    <source>
        <dbReference type="Proteomes" id="UP001343257"/>
    </source>
</evidence>
<evidence type="ECO:0000256" key="7">
    <source>
        <dbReference type="ARBA" id="ARBA00022723"/>
    </source>
</evidence>
<comment type="catalytic activity">
    <reaction evidence="12 14">
        <text>5-amino-6-(5-phospho-D-ribitylamino)uracil + NADP(+) = 5-amino-6-(5-phospho-D-ribosylamino)uracil + NADPH + H(+)</text>
        <dbReference type="Rhea" id="RHEA:17845"/>
        <dbReference type="ChEBI" id="CHEBI:15378"/>
        <dbReference type="ChEBI" id="CHEBI:57783"/>
        <dbReference type="ChEBI" id="CHEBI:58349"/>
        <dbReference type="ChEBI" id="CHEBI:58421"/>
        <dbReference type="ChEBI" id="CHEBI:58453"/>
        <dbReference type="EC" id="1.1.1.193"/>
    </reaction>
</comment>
<dbReference type="InterPro" id="IPR050765">
    <property type="entry name" value="Riboflavin_Biosynth_HTPR"/>
</dbReference>
<dbReference type="PANTHER" id="PTHR38011">
    <property type="entry name" value="DIHYDROFOLATE REDUCTASE FAMILY PROTEIN (AFU_ORTHOLOGUE AFUA_8G06820)"/>
    <property type="match status" value="1"/>
</dbReference>
<evidence type="ECO:0000256" key="5">
    <source>
        <dbReference type="ARBA" id="ARBA00007417"/>
    </source>
</evidence>
<evidence type="ECO:0000259" key="15">
    <source>
        <dbReference type="PROSITE" id="PS51747"/>
    </source>
</evidence>
<dbReference type="InterPro" id="IPR004794">
    <property type="entry name" value="Eubact_RibD"/>
</dbReference>
<keyword evidence="14 16" id="KW-0378">Hydrolase</keyword>
<dbReference type="Gene3D" id="3.40.140.10">
    <property type="entry name" value="Cytidine Deaminase, domain 2"/>
    <property type="match status" value="1"/>
</dbReference>
<evidence type="ECO:0000256" key="12">
    <source>
        <dbReference type="ARBA" id="ARBA00049861"/>
    </source>
</evidence>
<dbReference type="Pfam" id="PF01872">
    <property type="entry name" value="RibD_C"/>
    <property type="match status" value="1"/>
</dbReference>
<dbReference type="Pfam" id="PF00383">
    <property type="entry name" value="dCMP_cyt_deam_1"/>
    <property type="match status" value="1"/>
</dbReference>
<comment type="similarity">
    <text evidence="4 14">In the N-terminal section; belongs to the cytidine and deoxycytidylate deaminase family.</text>
</comment>
<dbReference type="InterPro" id="IPR016192">
    <property type="entry name" value="APOBEC/CMP_deaminase_Zn-bd"/>
</dbReference>
<dbReference type="EC" id="1.1.1.193" evidence="14"/>
<dbReference type="Proteomes" id="UP001343257">
    <property type="component" value="Unassembled WGS sequence"/>
</dbReference>
<dbReference type="InterPro" id="IPR002125">
    <property type="entry name" value="CMP_dCMP_dom"/>
</dbReference>
<feature type="domain" description="CMP/dCMP-type deaminase" evidence="15">
    <location>
        <begin position="5"/>
        <end position="127"/>
    </location>
</feature>
<dbReference type="RefSeq" id="WP_328277431.1">
    <property type="nucleotide sequence ID" value="NZ_JARTLD010000025.1"/>
</dbReference>
<keyword evidence="11" id="KW-0511">Multifunctional enzyme</keyword>
<evidence type="ECO:0000256" key="11">
    <source>
        <dbReference type="ARBA" id="ARBA00023268"/>
    </source>
</evidence>
<dbReference type="CDD" id="cd01284">
    <property type="entry name" value="Riboflavin_deaminase-reductase"/>
    <property type="match status" value="1"/>
</dbReference>
<dbReference type="InterPro" id="IPR002734">
    <property type="entry name" value="RibDG_C"/>
</dbReference>
<dbReference type="PROSITE" id="PS51747">
    <property type="entry name" value="CYT_DCMP_DEAMINASES_2"/>
    <property type="match status" value="1"/>
</dbReference>
<comment type="similarity">
    <text evidence="5 14">In the C-terminal section; belongs to the HTP reductase family.</text>
</comment>
<dbReference type="EC" id="3.5.4.26" evidence="14"/>
<dbReference type="SUPFAM" id="SSF53927">
    <property type="entry name" value="Cytidine deaminase-like"/>
    <property type="match status" value="1"/>
</dbReference>
<dbReference type="GO" id="GO:0008703">
    <property type="term" value="F:5-amino-6-(5-phosphoribosylamino)uracil reductase activity"/>
    <property type="evidence" value="ECO:0007669"/>
    <property type="project" value="UniProtKB-EC"/>
</dbReference>
<organism evidence="16 17">
    <name type="scientific">Paenibacillus chibensis</name>
    <dbReference type="NCBI Taxonomy" id="59846"/>
    <lineage>
        <taxon>Bacteria</taxon>
        <taxon>Bacillati</taxon>
        <taxon>Bacillota</taxon>
        <taxon>Bacilli</taxon>
        <taxon>Bacillales</taxon>
        <taxon>Paenibacillaceae</taxon>
        <taxon>Paenibacillus</taxon>
    </lineage>
</organism>
<sequence>MDPVVNDEFYMSLALDMAQRALGQTGINPVVGCVIVKNGALVGLGTHLQRGGGHAEVHAVTMAGSNAEGSTVYVTLEPCSHYGKTPPCCELLIGANVKRVVVACEDPNPQVAGKGIERLRQSGIDVEVGVLRDRAVRQNEMFAKYITTGQPFVTIKTASTLDGKIASETGDSKWISNAEARLQVHALRHRHQAIMVGIGTVEADDPSLTTRHDRVDGLQPIRIIVDSKLRLSPEAKMFREGNAQVIVLTTEQADPARTKLLCDAGATVLSLGSGPRVDMKAAMTELGRMEIGSILVEGGGTLNGSLLQARLVDRIILYIAPKLIGGKNAPGSFSLEGIRHMSEAITLGSVMIEQIGDNVSISGIPVWPSS</sequence>
<dbReference type="GO" id="GO:0008835">
    <property type="term" value="F:diaminohydroxyphosphoribosylaminopyrimidine deaminase activity"/>
    <property type="evidence" value="ECO:0007669"/>
    <property type="project" value="UniProtKB-EC"/>
</dbReference>
<reference evidence="16 17" key="1">
    <citation type="submission" date="2023-03" db="EMBL/GenBank/DDBJ databases">
        <title>Bacillus Genome Sequencing.</title>
        <authorList>
            <person name="Dunlap C."/>
        </authorList>
    </citation>
    <scope>NUCLEOTIDE SEQUENCE [LARGE SCALE GENOMIC DNA]</scope>
    <source>
        <strain evidence="16 17">NRS-52</strain>
    </source>
</reference>
<evidence type="ECO:0000256" key="8">
    <source>
        <dbReference type="ARBA" id="ARBA00022833"/>
    </source>
</evidence>
<dbReference type="NCBIfam" id="TIGR00227">
    <property type="entry name" value="ribD_Cterm"/>
    <property type="match status" value="1"/>
</dbReference>
<keyword evidence="10 14" id="KW-0560">Oxidoreductase</keyword>
<accession>A0ABU6PRY5</accession>
<protein>
    <recommendedName>
        <fullName evidence="14">Riboflavin biosynthesis protein RibD</fullName>
    </recommendedName>
    <domain>
        <recommendedName>
            <fullName evidence="14">Diaminohydroxyphosphoribosylaminopyrimidine deaminase</fullName>
            <shortName evidence="14">DRAP deaminase</shortName>
            <ecNumber evidence="14">3.5.4.26</ecNumber>
        </recommendedName>
        <alternativeName>
            <fullName evidence="14">Riboflavin-specific deaminase</fullName>
        </alternativeName>
    </domain>
    <domain>
        <recommendedName>
            <fullName evidence="14">5-amino-6-(5-phosphoribosylamino)uracil reductase</fullName>
            <ecNumber evidence="14">1.1.1.193</ecNumber>
        </recommendedName>
        <alternativeName>
            <fullName evidence="14">HTP reductase</fullName>
        </alternativeName>
    </domain>
</protein>
<keyword evidence="8 14" id="KW-0862">Zinc</keyword>
<evidence type="ECO:0000256" key="9">
    <source>
        <dbReference type="ARBA" id="ARBA00022857"/>
    </source>
</evidence>
<dbReference type="InterPro" id="IPR024072">
    <property type="entry name" value="DHFR-like_dom_sf"/>
</dbReference>
<evidence type="ECO:0000256" key="1">
    <source>
        <dbReference type="ARBA" id="ARBA00002151"/>
    </source>
</evidence>
<proteinExistence type="inferred from homology"/>
<evidence type="ECO:0000256" key="13">
    <source>
        <dbReference type="ARBA" id="ARBA00049886"/>
    </source>
</evidence>
<keyword evidence="17" id="KW-1185">Reference proteome</keyword>
<dbReference type="EMBL" id="JARTLD010000025">
    <property type="protein sequence ID" value="MED5017642.1"/>
    <property type="molecule type" value="Genomic_DNA"/>
</dbReference>
<evidence type="ECO:0000256" key="14">
    <source>
        <dbReference type="PIRNR" id="PIRNR006769"/>
    </source>
</evidence>
<keyword evidence="6 14" id="KW-0686">Riboflavin biosynthesis</keyword>
<dbReference type="SUPFAM" id="SSF53597">
    <property type="entry name" value="Dihydrofolate reductase-like"/>
    <property type="match status" value="1"/>
</dbReference>
<evidence type="ECO:0000313" key="16">
    <source>
        <dbReference type="EMBL" id="MED5017642.1"/>
    </source>
</evidence>
<evidence type="ECO:0000256" key="6">
    <source>
        <dbReference type="ARBA" id="ARBA00022619"/>
    </source>
</evidence>
<evidence type="ECO:0000256" key="10">
    <source>
        <dbReference type="ARBA" id="ARBA00023002"/>
    </source>
</evidence>
<keyword evidence="7 14" id="KW-0479">Metal-binding</keyword>
<comment type="caution">
    <text evidence="16">The sequence shown here is derived from an EMBL/GenBank/DDBJ whole genome shotgun (WGS) entry which is preliminary data.</text>
</comment>
<dbReference type="PIRSF" id="PIRSF006769">
    <property type="entry name" value="RibD"/>
    <property type="match status" value="1"/>
</dbReference>
<dbReference type="Gene3D" id="3.40.430.10">
    <property type="entry name" value="Dihydrofolate Reductase, subunit A"/>
    <property type="match status" value="1"/>
</dbReference>
<evidence type="ECO:0000256" key="3">
    <source>
        <dbReference type="ARBA" id="ARBA00004910"/>
    </source>
</evidence>
<evidence type="ECO:0000256" key="4">
    <source>
        <dbReference type="ARBA" id="ARBA00005259"/>
    </source>
</evidence>
<comment type="pathway">
    <text evidence="3 14">Cofactor biosynthesis; riboflavin biosynthesis; 5-amino-6-(D-ribitylamino)uracil from GTP: step 3/4.</text>
</comment>
<dbReference type="NCBIfam" id="TIGR00326">
    <property type="entry name" value="eubact_ribD"/>
    <property type="match status" value="1"/>
</dbReference>
<comment type="function">
    <text evidence="1 14">Converts 2,5-diamino-6-(ribosylamino)-4(3h)-pyrimidinone 5'-phosphate into 5-amino-6-(ribosylamino)-2,4(1h,3h)-pyrimidinedione 5'-phosphate.</text>
</comment>
<name>A0ABU6PRY5_9BACL</name>
<evidence type="ECO:0000256" key="2">
    <source>
        <dbReference type="ARBA" id="ARBA00004882"/>
    </source>
</evidence>
<dbReference type="InterPro" id="IPR011549">
    <property type="entry name" value="RibD_C"/>
</dbReference>
<comment type="pathway">
    <text evidence="2 14">Cofactor biosynthesis; riboflavin biosynthesis; 5-amino-6-(D-ribitylamino)uracil from GTP: step 2/4.</text>
</comment>